<dbReference type="InterPro" id="IPR002654">
    <property type="entry name" value="Glyco_trans_25"/>
</dbReference>
<organism evidence="2 3">
    <name type="scientific">Fulvimarina manganoxydans</name>
    <dbReference type="NCBI Taxonomy" id="937218"/>
    <lineage>
        <taxon>Bacteria</taxon>
        <taxon>Pseudomonadati</taxon>
        <taxon>Pseudomonadota</taxon>
        <taxon>Alphaproteobacteria</taxon>
        <taxon>Hyphomicrobiales</taxon>
        <taxon>Aurantimonadaceae</taxon>
        <taxon>Fulvimarina</taxon>
    </lineage>
</organism>
<feature type="domain" description="Glycosyl transferase family 25" evidence="1">
    <location>
        <begin position="11"/>
        <end position="178"/>
    </location>
</feature>
<dbReference type="STRING" id="937218.SAMN06297251_12222"/>
<dbReference type="AlphaFoldDB" id="A0A1W2E723"/>
<keyword evidence="3" id="KW-1185">Reference proteome</keyword>
<dbReference type="GO" id="GO:0016740">
    <property type="term" value="F:transferase activity"/>
    <property type="evidence" value="ECO:0007669"/>
    <property type="project" value="UniProtKB-KW"/>
</dbReference>
<protein>
    <submittedName>
        <fullName evidence="2">Glycosyl transferase, family 25</fullName>
    </submittedName>
</protein>
<dbReference type="EMBL" id="FWXR01000022">
    <property type="protein sequence ID" value="SMD05541.1"/>
    <property type="molecule type" value="Genomic_DNA"/>
</dbReference>
<dbReference type="RefSeq" id="WP_170923360.1">
    <property type="nucleotide sequence ID" value="NZ_FWXR01000022.1"/>
</dbReference>
<dbReference type="Pfam" id="PF01755">
    <property type="entry name" value="Glyco_transf_25"/>
    <property type="match status" value="1"/>
</dbReference>
<evidence type="ECO:0000313" key="2">
    <source>
        <dbReference type="EMBL" id="SMD05541.1"/>
    </source>
</evidence>
<sequence length="274" mass="30163">MALEDVSLVFINLDRARDRRAFMEDQGARLGLTLERLSAFGPDDIAKAERERLAASWERPLSGAELGLFFSHKALWERCCEEMRPLVILEDDAVLSRRLPASLASLPGEAGERFDLINLEYIGRRKYFGRTGAMPMAEGLCISQVARDKAGSAAYLVTPRGARKLLLAASDRAGPSDAFLFASGRLVVGQAEPALAIQAHILKAEGFEPPIDTTSQIGAPRRRPSLAPKNAPYHWRRLATQLSLLPYQAGRLTRLTMRKPQVDFSDFVSAGEDG</sequence>
<dbReference type="Proteomes" id="UP000192656">
    <property type="component" value="Unassembled WGS sequence"/>
</dbReference>
<gene>
    <name evidence="2" type="ORF">SAMN06297251_12222</name>
</gene>
<name>A0A1W2E723_9HYPH</name>
<evidence type="ECO:0000259" key="1">
    <source>
        <dbReference type="Pfam" id="PF01755"/>
    </source>
</evidence>
<proteinExistence type="predicted"/>
<accession>A0A1W2E723</accession>
<dbReference type="CDD" id="cd06532">
    <property type="entry name" value="Glyco_transf_25"/>
    <property type="match status" value="1"/>
</dbReference>
<reference evidence="2 3" key="1">
    <citation type="submission" date="2017-04" db="EMBL/GenBank/DDBJ databases">
        <authorList>
            <person name="Afonso C.L."/>
            <person name="Miller P.J."/>
            <person name="Scott M.A."/>
            <person name="Spackman E."/>
            <person name="Goraichik I."/>
            <person name="Dimitrov K.M."/>
            <person name="Suarez D.L."/>
            <person name="Swayne D.E."/>
        </authorList>
    </citation>
    <scope>NUCLEOTIDE SEQUENCE [LARGE SCALE GENOMIC DNA]</scope>
    <source>
        <strain evidence="2 3">CGMCC 1.10972</strain>
    </source>
</reference>
<evidence type="ECO:0000313" key="3">
    <source>
        <dbReference type="Proteomes" id="UP000192656"/>
    </source>
</evidence>
<keyword evidence="2" id="KW-0808">Transferase</keyword>